<sequence>MFRNYLKIAWRNLRNHKFHSFLNIFGLSLGIACFLLIMLYVNDEFSYDRFNDKADRIYRVNTDVKFGGIEQLMAIAPDPLGPTLKNDYPQIEEYVRFYAKDESRLVRKGSELIDEHRIVHADSTLFNVFTLPVVAGNSLTALNAAGNVVITASMAKKYFGSINCVGEVLEANRKHYRVTAVIRDIPDNAHFNFDFIFPMSDLDYEWGNFLSANFQTYVVLKKGVDYRQFNKNLRQVVDKYIFPQAKEIMQISSADQLNGGENKFAFTLFPLTDIHLRSDRQGEIGANGNVQFVYIFLAIAVFILMIACINFMNLSTARSAARVKEVGIRKVLGTDRQSLIYQFLMESTVTSVISLLFALVLVISLLPVFNQLASKKLSVFNMLDVKLLLTILVLPFLIGLGAGCYPAFFMSRFQPIKVLKGMTGTLRKSNFRNMLVIFQFATSAILIICTIVVFRQLNFIQSKDVGFDKQQVLIINGAAALKGKEELFKQEVLGINSVKAGTVTGYLPVSGALRKGWTYWKNATMDLDNSISVESWEVDVDYIKTMDMKMAKGRDFSKSFMSDSGAVIINESMARSLGYADPVGQKIYTGTAPDVTVLTIIGVVKNFNYESLRKNIGPLCLTLGRSNELVSFRLNTAQVGQAVRQIESKWRENIGDARFNYRFLDEDFNRMYFAERRIGKIAVIFAGLAVLIACLGLFGLATYMAEQRTKEISVRKVLGASVGRIIFLLSIDFLKLVMVAVILAAPVSYYFMNKWLGNFAFRSSFPWWVFLVAAVMCLVIAFVTISYQTIRVARLNPVKSLRAQ</sequence>
<keyword evidence="5 6" id="KW-0472">Membrane</keyword>
<dbReference type="RefSeq" id="WP_078668472.1">
    <property type="nucleotide sequence ID" value="NZ_FUWZ01000001.1"/>
</dbReference>
<dbReference type="InterPro" id="IPR050250">
    <property type="entry name" value="Macrolide_Exporter_MacB"/>
</dbReference>
<evidence type="ECO:0000313" key="9">
    <source>
        <dbReference type="EMBL" id="SJZ86620.1"/>
    </source>
</evidence>
<keyword evidence="4 6" id="KW-1133">Transmembrane helix</keyword>
<dbReference type="STRING" id="634771.SAMN04488128_1011922"/>
<dbReference type="Pfam" id="PF02687">
    <property type="entry name" value="FtsX"/>
    <property type="match status" value="2"/>
</dbReference>
<feature type="domain" description="MacB-like periplasmic core" evidence="8">
    <location>
        <begin position="525"/>
        <end position="607"/>
    </location>
</feature>
<feature type="transmembrane region" description="Helical" evidence="6">
    <location>
        <begin position="725"/>
        <end position="745"/>
    </location>
</feature>
<dbReference type="PANTHER" id="PTHR30572:SF18">
    <property type="entry name" value="ABC-TYPE MACROLIDE FAMILY EXPORT SYSTEM PERMEASE COMPONENT 2"/>
    <property type="match status" value="1"/>
</dbReference>
<keyword evidence="3 6" id="KW-0812">Transmembrane</keyword>
<dbReference type="GO" id="GO:0005886">
    <property type="term" value="C:plasma membrane"/>
    <property type="evidence" value="ECO:0007669"/>
    <property type="project" value="UniProtKB-SubCell"/>
</dbReference>
<evidence type="ECO:0000256" key="2">
    <source>
        <dbReference type="ARBA" id="ARBA00022475"/>
    </source>
</evidence>
<feature type="transmembrane region" description="Helical" evidence="6">
    <location>
        <begin position="21"/>
        <end position="41"/>
    </location>
</feature>
<evidence type="ECO:0000256" key="3">
    <source>
        <dbReference type="ARBA" id="ARBA00022692"/>
    </source>
</evidence>
<evidence type="ECO:0000259" key="7">
    <source>
        <dbReference type="Pfam" id="PF02687"/>
    </source>
</evidence>
<dbReference type="InterPro" id="IPR003838">
    <property type="entry name" value="ABC3_permease_C"/>
</dbReference>
<proteinExistence type="predicted"/>
<dbReference type="OrthoDB" id="5933722at2"/>
<evidence type="ECO:0000256" key="6">
    <source>
        <dbReference type="SAM" id="Phobius"/>
    </source>
</evidence>
<dbReference type="PANTHER" id="PTHR30572">
    <property type="entry name" value="MEMBRANE COMPONENT OF TRANSPORTER-RELATED"/>
    <property type="match status" value="1"/>
</dbReference>
<gene>
    <name evidence="9" type="ORF">SAMN04488128_1011922</name>
</gene>
<feature type="transmembrane region" description="Helical" evidence="6">
    <location>
        <begin position="292"/>
        <end position="312"/>
    </location>
</feature>
<accession>A0A1T4P4U2</accession>
<feature type="transmembrane region" description="Helical" evidence="6">
    <location>
        <begin position="387"/>
        <end position="410"/>
    </location>
</feature>
<feature type="transmembrane region" description="Helical" evidence="6">
    <location>
        <begin position="681"/>
        <end position="704"/>
    </location>
</feature>
<feature type="domain" description="ABC3 transporter permease C-terminal" evidence="7">
    <location>
        <begin position="298"/>
        <end position="415"/>
    </location>
</feature>
<feature type="transmembrane region" description="Helical" evidence="6">
    <location>
        <begin position="765"/>
        <end position="787"/>
    </location>
</feature>
<dbReference type="EMBL" id="FUWZ01000001">
    <property type="protein sequence ID" value="SJZ86620.1"/>
    <property type="molecule type" value="Genomic_DNA"/>
</dbReference>
<dbReference type="InterPro" id="IPR025857">
    <property type="entry name" value="MacB_PCD"/>
</dbReference>
<evidence type="ECO:0000256" key="5">
    <source>
        <dbReference type="ARBA" id="ARBA00023136"/>
    </source>
</evidence>
<feature type="transmembrane region" description="Helical" evidence="6">
    <location>
        <begin position="339"/>
        <end position="367"/>
    </location>
</feature>
<dbReference type="Proteomes" id="UP000190367">
    <property type="component" value="Unassembled WGS sequence"/>
</dbReference>
<keyword evidence="10" id="KW-1185">Reference proteome</keyword>
<dbReference type="Pfam" id="PF12704">
    <property type="entry name" value="MacB_PCD"/>
    <property type="match status" value="2"/>
</dbReference>
<dbReference type="GO" id="GO:0022857">
    <property type="term" value="F:transmembrane transporter activity"/>
    <property type="evidence" value="ECO:0007669"/>
    <property type="project" value="TreeGrafter"/>
</dbReference>
<dbReference type="PROSITE" id="PS51257">
    <property type="entry name" value="PROKAR_LIPOPROTEIN"/>
    <property type="match status" value="1"/>
</dbReference>
<keyword evidence="2" id="KW-1003">Cell membrane</keyword>
<reference evidence="10" key="1">
    <citation type="submission" date="2017-02" db="EMBL/GenBank/DDBJ databases">
        <authorList>
            <person name="Varghese N."/>
            <person name="Submissions S."/>
        </authorList>
    </citation>
    <scope>NUCLEOTIDE SEQUENCE [LARGE SCALE GENOMIC DNA]</scope>
    <source>
        <strain evidence="10">DSM 22224</strain>
    </source>
</reference>
<evidence type="ECO:0000313" key="10">
    <source>
        <dbReference type="Proteomes" id="UP000190367"/>
    </source>
</evidence>
<dbReference type="AlphaFoldDB" id="A0A1T4P4U2"/>
<evidence type="ECO:0000256" key="4">
    <source>
        <dbReference type="ARBA" id="ARBA00022989"/>
    </source>
</evidence>
<organism evidence="9 10">
    <name type="scientific">Chitinophaga eiseniae</name>
    <dbReference type="NCBI Taxonomy" id="634771"/>
    <lineage>
        <taxon>Bacteria</taxon>
        <taxon>Pseudomonadati</taxon>
        <taxon>Bacteroidota</taxon>
        <taxon>Chitinophagia</taxon>
        <taxon>Chitinophagales</taxon>
        <taxon>Chitinophagaceae</taxon>
        <taxon>Chitinophaga</taxon>
    </lineage>
</organism>
<feature type="transmembrane region" description="Helical" evidence="6">
    <location>
        <begin position="431"/>
        <end position="454"/>
    </location>
</feature>
<evidence type="ECO:0000259" key="8">
    <source>
        <dbReference type="Pfam" id="PF12704"/>
    </source>
</evidence>
<feature type="domain" description="ABC3 transporter permease C-terminal" evidence="7">
    <location>
        <begin position="684"/>
        <end position="797"/>
    </location>
</feature>
<protein>
    <submittedName>
        <fullName evidence="9">Putative ABC transport system permease protein</fullName>
    </submittedName>
</protein>
<evidence type="ECO:0000256" key="1">
    <source>
        <dbReference type="ARBA" id="ARBA00004651"/>
    </source>
</evidence>
<comment type="subcellular location">
    <subcellularLocation>
        <location evidence="1">Cell membrane</location>
        <topology evidence="1">Multi-pass membrane protein</topology>
    </subcellularLocation>
</comment>
<feature type="domain" description="MacB-like periplasmic core" evidence="8">
    <location>
        <begin position="20"/>
        <end position="235"/>
    </location>
</feature>
<name>A0A1T4P4U2_9BACT</name>